<organism evidence="5 6">
    <name type="scientific">Pristionchus pacificus</name>
    <name type="common">Parasitic nematode worm</name>
    <dbReference type="NCBI Taxonomy" id="54126"/>
    <lineage>
        <taxon>Eukaryota</taxon>
        <taxon>Metazoa</taxon>
        <taxon>Ecdysozoa</taxon>
        <taxon>Nematoda</taxon>
        <taxon>Chromadorea</taxon>
        <taxon>Rhabditida</taxon>
        <taxon>Rhabditina</taxon>
        <taxon>Diplogasteromorpha</taxon>
        <taxon>Diplogasteroidea</taxon>
        <taxon>Neodiplogasteridae</taxon>
        <taxon>Pristionchus</taxon>
    </lineage>
</organism>
<dbReference type="Gene3D" id="3.30.40.10">
    <property type="entry name" value="Zinc/RING finger domain, C3HC4 (zinc finger)"/>
    <property type="match status" value="1"/>
</dbReference>
<evidence type="ECO:0000313" key="6">
    <source>
        <dbReference type="Proteomes" id="UP000005239"/>
    </source>
</evidence>
<feature type="domain" description="RING-type" evidence="4">
    <location>
        <begin position="267"/>
        <end position="314"/>
    </location>
</feature>
<evidence type="ECO:0000256" key="3">
    <source>
        <dbReference type="ARBA" id="ARBA00022833"/>
    </source>
</evidence>
<dbReference type="PROSITE" id="PS00518">
    <property type="entry name" value="ZF_RING_1"/>
    <property type="match status" value="1"/>
</dbReference>
<evidence type="ECO:0000256" key="1">
    <source>
        <dbReference type="ARBA" id="ARBA00022723"/>
    </source>
</evidence>
<name>A0A8R1Y5H9_PRIPA</name>
<dbReference type="InterPro" id="IPR001841">
    <property type="entry name" value="Znf_RING"/>
</dbReference>
<keyword evidence="1" id="KW-0479">Metal-binding</keyword>
<keyword evidence="6" id="KW-1185">Reference proteome</keyword>
<reference evidence="5" key="2">
    <citation type="submission" date="2022-06" db="UniProtKB">
        <authorList>
            <consortium name="EnsemblMetazoa"/>
        </authorList>
    </citation>
    <scope>IDENTIFICATION</scope>
    <source>
        <strain evidence="5">PS312</strain>
    </source>
</reference>
<dbReference type="SUPFAM" id="SSF57850">
    <property type="entry name" value="RING/U-box"/>
    <property type="match status" value="1"/>
</dbReference>
<feature type="domain" description="RING-type" evidence="4">
    <location>
        <begin position="45"/>
        <end position="93"/>
    </location>
</feature>
<keyword evidence="3" id="KW-0862">Zinc</keyword>
<reference evidence="6" key="1">
    <citation type="journal article" date="2008" name="Nat. Genet.">
        <title>The Pristionchus pacificus genome provides a unique perspective on nematode lifestyle and parasitism.</title>
        <authorList>
            <person name="Dieterich C."/>
            <person name="Clifton S.W."/>
            <person name="Schuster L.N."/>
            <person name="Chinwalla A."/>
            <person name="Delehaunty K."/>
            <person name="Dinkelacker I."/>
            <person name="Fulton L."/>
            <person name="Fulton R."/>
            <person name="Godfrey J."/>
            <person name="Minx P."/>
            <person name="Mitreva M."/>
            <person name="Roeseler W."/>
            <person name="Tian H."/>
            <person name="Witte H."/>
            <person name="Yang S.P."/>
            <person name="Wilson R.K."/>
            <person name="Sommer R.J."/>
        </authorList>
    </citation>
    <scope>NUCLEOTIDE SEQUENCE [LARGE SCALE GENOMIC DNA]</scope>
    <source>
        <strain evidence="6">PS312</strain>
    </source>
</reference>
<dbReference type="GO" id="GO:0008270">
    <property type="term" value="F:zinc ion binding"/>
    <property type="evidence" value="ECO:0007669"/>
    <property type="project" value="UniProtKB-KW"/>
</dbReference>
<accession>A0A8R1Y5H9</accession>
<dbReference type="Proteomes" id="UP000005239">
    <property type="component" value="Unassembled WGS sequence"/>
</dbReference>
<dbReference type="AlphaFoldDB" id="A0A8R1Y5H9"/>
<dbReference type="InterPro" id="IPR013083">
    <property type="entry name" value="Znf_RING/FYVE/PHD"/>
</dbReference>
<evidence type="ECO:0000259" key="4">
    <source>
        <dbReference type="SMART" id="SM00184"/>
    </source>
</evidence>
<sequence length="401" mass="46513">MNPLPIAVERGCSSSKLIPLRLSKKTKFGALSKRDFNSMVSMWRCVNCHFFPRQIEEKGAEKTLFVLKCGHFICKRCREERRKKRSDFNCQLHLLPNGNEICDTITDLAYPIPVAMHVIEMRWMLSERGFPCHVCRSEAHQPNFFSRDLIHVCSECTILQENGKWTSGRKIFEDPRRINDFEVINFDSLQCDKVIQYNYALLCVYCARVPSNIHGSHLILPFDQHAIRSQITVLYDEDKSISHRSIWSMTMVSKEMGDRLLAGYLTCHCGFEYSSKKGDIKPVMLGCNHIVCSACAQPNLMDRLFNAIPRCPICLEKISWKSDKLHDLDFASSRVISEYTQCEVCNKFFPEDRIRICSKQFREKATDLILECPNNICFDCIRSPASKKHHMQMNYRGILRK</sequence>
<gene>
    <name evidence="5" type="primary">WBGene00091665</name>
</gene>
<dbReference type="EnsemblMetazoa" id="PPA02111.1">
    <property type="protein sequence ID" value="PPA02111.1"/>
    <property type="gene ID" value="WBGene00091665"/>
</dbReference>
<keyword evidence="2" id="KW-0863">Zinc-finger</keyword>
<evidence type="ECO:0000256" key="2">
    <source>
        <dbReference type="ARBA" id="ARBA00022771"/>
    </source>
</evidence>
<dbReference type="InterPro" id="IPR017907">
    <property type="entry name" value="Znf_RING_CS"/>
</dbReference>
<evidence type="ECO:0000313" key="5">
    <source>
        <dbReference type="EnsemblMetazoa" id="PPA02111.1"/>
    </source>
</evidence>
<proteinExistence type="predicted"/>
<protein>
    <recommendedName>
        <fullName evidence="4">RING-type domain-containing protein</fullName>
    </recommendedName>
</protein>
<dbReference type="SMART" id="SM00184">
    <property type="entry name" value="RING"/>
    <property type="match status" value="2"/>
</dbReference>